<keyword evidence="4" id="KW-1185">Reference proteome</keyword>
<protein>
    <submittedName>
        <fullName evidence="3">Uncharacterized protein</fullName>
    </submittedName>
</protein>
<accession>A0AAD6ZFQ0</accession>
<evidence type="ECO:0000313" key="3">
    <source>
        <dbReference type="EMBL" id="KAJ7321284.1"/>
    </source>
</evidence>
<dbReference type="Proteomes" id="UP001218218">
    <property type="component" value="Unassembled WGS sequence"/>
</dbReference>
<dbReference type="Gene3D" id="2.30.60.10">
    <property type="entry name" value="Cyanovirin-N"/>
    <property type="match status" value="1"/>
</dbReference>
<evidence type="ECO:0000256" key="2">
    <source>
        <dbReference type="SAM" id="MobiDB-lite"/>
    </source>
</evidence>
<dbReference type="AlphaFoldDB" id="A0AAD6ZFQ0"/>
<feature type="compositionally biased region" description="Low complexity" evidence="2">
    <location>
        <begin position="27"/>
        <end position="75"/>
    </location>
</feature>
<sequence length="347" mass="38026">MSDPATNNSASKRGSSPTRKGTSAHDTSSTETASKTTKTSSTTTKTSKSSSSTATGNTLISNTLTSSTSTRNTSSGQDLSQCTLTLRETILTIEWTGGSPVIVNLNQYVAYIGGQLRWVSRGTGGFRTTCQEKSIQLDGTVLVASCREGDSGDYQKVRLDLTPHIIFDSTTNFYRPDELEFTLAGAETIVESSRSLMDITLISTFNLSKLLREPAFNRAITEVAERAESDAHDQRLAAMNGMTEEVEEIKKEVEDLQKRLESVATRSQKATEDMKTQLESISKESTQRFEREMTTLVNALAKEAMKAVYAQIRELQVLTVEQQTAYESHWPPPPYKADATPGPTAVY</sequence>
<feature type="region of interest" description="Disordered" evidence="2">
    <location>
        <begin position="1"/>
        <end position="78"/>
    </location>
</feature>
<evidence type="ECO:0000256" key="1">
    <source>
        <dbReference type="SAM" id="Coils"/>
    </source>
</evidence>
<name>A0AAD6ZFQ0_9AGAR</name>
<reference evidence="3" key="1">
    <citation type="submission" date="2023-03" db="EMBL/GenBank/DDBJ databases">
        <title>Massive genome expansion in bonnet fungi (Mycena s.s.) driven by repeated elements and novel gene families across ecological guilds.</title>
        <authorList>
            <consortium name="Lawrence Berkeley National Laboratory"/>
            <person name="Harder C.B."/>
            <person name="Miyauchi S."/>
            <person name="Viragh M."/>
            <person name="Kuo A."/>
            <person name="Thoen E."/>
            <person name="Andreopoulos B."/>
            <person name="Lu D."/>
            <person name="Skrede I."/>
            <person name="Drula E."/>
            <person name="Henrissat B."/>
            <person name="Morin E."/>
            <person name="Kohler A."/>
            <person name="Barry K."/>
            <person name="LaButti K."/>
            <person name="Morin E."/>
            <person name="Salamov A."/>
            <person name="Lipzen A."/>
            <person name="Mereny Z."/>
            <person name="Hegedus B."/>
            <person name="Baldrian P."/>
            <person name="Stursova M."/>
            <person name="Weitz H."/>
            <person name="Taylor A."/>
            <person name="Grigoriev I.V."/>
            <person name="Nagy L.G."/>
            <person name="Martin F."/>
            <person name="Kauserud H."/>
        </authorList>
    </citation>
    <scope>NUCLEOTIDE SEQUENCE</scope>
    <source>
        <strain evidence="3">CBHHK002</strain>
    </source>
</reference>
<gene>
    <name evidence="3" type="ORF">DFH08DRAFT_1085920</name>
</gene>
<comment type="caution">
    <text evidence="3">The sequence shown here is derived from an EMBL/GenBank/DDBJ whole genome shotgun (WGS) entry which is preliminary data.</text>
</comment>
<evidence type="ECO:0000313" key="4">
    <source>
        <dbReference type="Proteomes" id="UP001218218"/>
    </source>
</evidence>
<dbReference type="InterPro" id="IPR036673">
    <property type="entry name" value="Cyanovirin-N_sf"/>
</dbReference>
<proteinExistence type="predicted"/>
<dbReference type="EMBL" id="JARIHO010000051">
    <property type="protein sequence ID" value="KAJ7321284.1"/>
    <property type="molecule type" value="Genomic_DNA"/>
</dbReference>
<organism evidence="3 4">
    <name type="scientific">Mycena albidolilacea</name>
    <dbReference type="NCBI Taxonomy" id="1033008"/>
    <lineage>
        <taxon>Eukaryota</taxon>
        <taxon>Fungi</taxon>
        <taxon>Dikarya</taxon>
        <taxon>Basidiomycota</taxon>
        <taxon>Agaricomycotina</taxon>
        <taxon>Agaricomycetes</taxon>
        <taxon>Agaricomycetidae</taxon>
        <taxon>Agaricales</taxon>
        <taxon>Marasmiineae</taxon>
        <taxon>Mycenaceae</taxon>
        <taxon>Mycena</taxon>
    </lineage>
</organism>
<feature type="compositionally biased region" description="Polar residues" evidence="2">
    <location>
        <begin position="1"/>
        <end position="26"/>
    </location>
</feature>
<dbReference type="SUPFAM" id="SSF51322">
    <property type="entry name" value="Cyanovirin-N"/>
    <property type="match status" value="1"/>
</dbReference>
<feature type="coiled-coil region" evidence="1">
    <location>
        <begin position="239"/>
        <end position="273"/>
    </location>
</feature>
<keyword evidence="1" id="KW-0175">Coiled coil</keyword>